<dbReference type="Gene3D" id="1.10.150.130">
    <property type="match status" value="1"/>
</dbReference>
<comment type="similarity">
    <text evidence="1">Belongs to the 'phage' integrase family.</text>
</comment>
<evidence type="ECO:0000259" key="6">
    <source>
        <dbReference type="PROSITE" id="PS51900"/>
    </source>
</evidence>
<dbReference type="RefSeq" id="WP_346145200.1">
    <property type="nucleotide sequence ID" value="NZ_BAAAUA010000020.1"/>
</dbReference>
<feature type="domain" description="Tyr recombinase" evidence="5">
    <location>
        <begin position="377"/>
        <end position="574"/>
    </location>
</feature>
<proteinExistence type="inferred from homology"/>
<feature type="domain" description="Core-binding (CB)" evidence="6">
    <location>
        <begin position="259"/>
        <end position="353"/>
    </location>
</feature>
<dbReference type="SUPFAM" id="SSF56349">
    <property type="entry name" value="DNA breaking-rejoining enzymes"/>
    <property type="match status" value="1"/>
</dbReference>
<reference evidence="8" key="1">
    <citation type="journal article" date="2019" name="Int. J. Syst. Evol. Microbiol.">
        <title>The Global Catalogue of Microorganisms (GCM) 10K type strain sequencing project: providing services to taxonomists for standard genome sequencing and annotation.</title>
        <authorList>
            <consortium name="The Broad Institute Genomics Platform"/>
            <consortium name="The Broad Institute Genome Sequencing Center for Infectious Disease"/>
            <person name="Wu L."/>
            <person name="Ma J."/>
        </authorList>
    </citation>
    <scope>NUCLEOTIDE SEQUENCE [LARGE SCALE GENOMIC DNA]</scope>
    <source>
        <strain evidence="8">CGMCC 4.1622</strain>
    </source>
</reference>
<protein>
    <submittedName>
        <fullName evidence="7">Tyrosine-type recombinase/integrase</fullName>
    </submittedName>
</protein>
<evidence type="ECO:0000259" key="5">
    <source>
        <dbReference type="PROSITE" id="PS51898"/>
    </source>
</evidence>
<keyword evidence="8" id="KW-1185">Reference proteome</keyword>
<dbReference type="InterPro" id="IPR044068">
    <property type="entry name" value="CB"/>
</dbReference>
<dbReference type="InterPro" id="IPR050090">
    <property type="entry name" value="Tyrosine_recombinase_XerCD"/>
</dbReference>
<organism evidence="7 8">
    <name type="scientific">Kitasatospora cinereorecta</name>
    <dbReference type="NCBI Taxonomy" id="285560"/>
    <lineage>
        <taxon>Bacteria</taxon>
        <taxon>Bacillati</taxon>
        <taxon>Actinomycetota</taxon>
        <taxon>Actinomycetes</taxon>
        <taxon>Kitasatosporales</taxon>
        <taxon>Streptomycetaceae</taxon>
        <taxon>Kitasatospora</taxon>
    </lineage>
</organism>
<keyword evidence="3" id="KW-0233">DNA recombination</keyword>
<name>A0ABW0VHK7_9ACTN</name>
<dbReference type="InterPro" id="IPR010998">
    <property type="entry name" value="Integrase_recombinase_N"/>
</dbReference>
<dbReference type="InterPro" id="IPR011010">
    <property type="entry name" value="DNA_brk_join_enz"/>
</dbReference>
<dbReference type="EMBL" id="JBHSOC010000035">
    <property type="protein sequence ID" value="MFC5643705.1"/>
    <property type="molecule type" value="Genomic_DNA"/>
</dbReference>
<keyword evidence="2 4" id="KW-0238">DNA-binding</keyword>
<dbReference type="InterPro" id="IPR013762">
    <property type="entry name" value="Integrase-like_cat_sf"/>
</dbReference>
<dbReference type="Gene3D" id="1.10.443.10">
    <property type="entry name" value="Intergrase catalytic core"/>
    <property type="match status" value="1"/>
</dbReference>
<evidence type="ECO:0000313" key="7">
    <source>
        <dbReference type="EMBL" id="MFC5643705.1"/>
    </source>
</evidence>
<evidence type="ECO:0000313" key="8">
    <source>
        <dbReference type="Proteomes" id="UP001596066"/>
    </source>
</evidence>
<evidence type="ECO:0000256" key="3">
    <source>
        <dbReference type="ARBA" id="ARBA00023172"/>
    </source>
</evidence>
<evidence type="ECO:0000256" key="4">
    <source>
        <dbReference type="PROSITE-ProRule" id="PRU01248"/>
    </source>
</evidence>
<dbReference type="CDD" id="cd00796">
    <property type="entry name" value="INT_Rci_Hp1_C"/>
    <property type="match status" value="1"/>
</dbReference>
<accession>A0ABW0VHK7</accession>
<dbReference type="PANTHER" id="PTHR30349">
    <property type="entry name" value="PHAGE INTEGRASE-RELATED"/>
    <property type="match status" value="1"/>
</dbReference>
<dbReference type="PANTHER" id="PTHR30349:SF41">
    <property type="entry name" value="INTEGRASE_RECOMBINASE PROTEIN MJ0367-RELATED"/>
    <property type="match status" value="1"/>
</dbReference>
<comment type="caution">
    <text evidence="7">The sequence shown here is derived from an EMBL/GenBank/DDBJ whole genome shotgun (WGS) entry which is preliminary data.</text>
</comment>
<dbReference type="PROSITE" id="PS51900">
    <property type="entry name" value="CB"/>
    <property type="match status" value="1"/>
</dbReference>
<evidence type="ECO:0000256" key="2">
    <source>
        <dbReference type="ARBA" id="ARBA00023125"/>
    </source>
</evidence>
<dbReference type="Proteomes" id="UP001596066">
    <property type="component" value="Unassembled WGS sequence"/>
</dbReference>
<dbReference type="InterPro" id="IPR002104">
    <property type="entry name" value="Integrase_catalytic"/>
</dbReference>
<evidence type="ECO:0000256" key="1">
    <source>
        <dbReference type="ARBA" id="ARBA00008857"/>
    </source>
</evidence>
<gene>
    <name evidence="7" type="ORF">ACFPZF_20380</name>
</gene>
<dbReference type="PROSITE" id="PS51898">
    <property type="entry name" value="TYR_RECOMBINASE"/>
    <property type="match status" value="1"/>
</dbReference>
<dbReference type="Pfam" id="PF00589">
    <property type="entry name" value="Phage_integrase"/>
    <property type="match status" value="1"/>
</dbReference>
<sequence>MKALAAVPDLPDRRRHAPREEYTAWVRATFAGTRGTISSRLFFYNRFVQHWPDLEDWFAAPLLDRLDLHADAPAGSGKHVGISHEAGSYLAYLSLIHRIPMDADWVLARNFDSLFNPRVAPTLGMNLDLVDALDERQRQLGYRSGRSLLTWGLARLILWKGDPDITAITYDDLAAFGEEIRRWCAMPEARTIRAAHVHRNRRDSDPATLTAEFERACLSRLHGLHVLLFNTGQVKEPPFHGLKTCELWREEPTSPDTPPAIAAPVNRWLSGRLQTTDRAESVRNCRDAFRYFLRWLAQDVPELTNLAELTRAHIEDFLTHQHERINPRNGRPLSARTRYTYISPLLQFFRETSQWGWTDVPARPLLGRSDLPKLPSRLPRFIPRDELERLMQAVEDLEDPHQRTALLLLRWSGARRGEIARLPIDCLDAYPDGYPRLRIPVGKTYTERMIPLHPQAADALRSLIETAKAGNAAARHDPWAQRPVRYVFMRRGKPMGRQFLFADALEVACRKAGLVDGDGNPTVTAHRFRHTVGTQLAEGGAQIQTIMAILGHRNAQMSATYSHISDPVLKEQYEKVIAAGGRLAGPAAEALLANQLDEQTVHWLRTNFFKTELELGHCLRTPAEGPCECDLYLRCSKFFTTSEYAPRLRARLGRELQLVQDATERGWPREVERHTAIIARIKELLAELAEPTEELTDTETCS</sequence>